<dbReference type="Proteomes" id="UP000034212">
    <property type="component" value="Unassembled WGS sequence"/>
</dbReference>
<accession>A0A0G1TGH7</accession>
<dbReference type="Pfam" id="PF13483">
    <property type="entry name" value="Lactamase_B_3"/>
    <property type="match status" value="1"/>
</dbReference>
<dbReference type="Gene3D" id="3.60.15.10">
    <property type="entry name" value="Ribonuclease Z/Hydroxyacylglutathione hydrolase-like"/>
    <property type="match status" value="1"/>
</dbReference>
<dbReference type="PANTHER" id="PTHR39189:SF1">
    <property type="entry name" value="UPF0173 METAL-DEPENDENT HYDROLASE YTKL"/>
    <property type="match status" value="1"/>
</dbReference>
<protein>
    <submittedName>
        <fullName evidence="1">Zn-dependent hydrolase of the beta-lactamase fold-like protein</fullName>
    </submittedName>
</protein>
<gene>
    <name evidence="1" type="ORF">UY08_C0006G0018</name>
</gene>
<dbReference type="PANTHER" id="PTHR39189">
    <property type="entry name" value="UPF0173 METAL-DEPENDENT HYDROLASE YTKL"/>
    <property type="match status" value="1"/>
</dbReference>
<organism evidence="1 2">
    <name type="scientific">Candidatus Gottesmanbacteria bacterium GW2011_GWA1_47_8</name>
    <dbReference type="NCBI Taxonomy" id="1618438"/>
    <lineage>
        <taxon>Bacteria</taxon>
        <taxon>Candidatus Gottesmaniibacteriota</taxon>
    </lineage>
</organism>
<dbReference type="InterPro" id="IPR036866">
    <property type="entry name" value="RibonucZ/Hydroxyglut_hydro"/>
</dbReference>
<dbReference type="EMBL" id="LCOQ01000006">
    <property type="protein sequence ID" value="KKU80922.1"/>
    <property type="molecule type" value="Genomic_DNA"/>
</dbReference>
<name>A0A0G1TGH7_9BACT</name>
<proteinExistence type="predicted"/>
<evidence type="ECO:0000313" key="2">
    <source>
        <dbReference type="Proteomes" id="UP000034212"/>
    </source>
</evidence>
<dbReference type="SUPFAM" id="SSF56281">
    <property type="entry name" value="Metallo-hydrolase/oxidoreductase"/>
    <property type="match status" value="1"/>
</dbReference>
<reference evidence="1 2" key="1">
    <citation type="journal article" date="2015" name="Nature">
        <title>rRNA introns, odd ribosomes, and small enigmatic genomes across a large radiation of phyla.</title>
        <authorList>
            <person name="Brown C.T."/>
            <person name="Hug L.A."/>
            <person name="Thomas B.C."/>
            <person name="Sharon I."/>
            <person name="Castelle C.J."/>
            <person name="Singh A."/>
            <person name="Wilkins M.J."/>
            <person name="Williams K.H."/>
            <person name="Banfield J.F."/>
        </authorList>
    </citation>
    <scope>NUCLEOTIDE SEQUENCE [LARGE SCALE GENOMIC DNA]</scope>
</reference>
<dbReference type="GO" id="GO:0016787">
    <property type="term" value="F:hydrolase activity"/>
    <property type="evidence" value="ECO:0007669"/>
    <property type="project" value="UniProtKB-KW"/>
</dbReference>
<keyword evidence="1" id="KW-0378">Hydrolase</keyword>
<evidence type="ECO:0000313" key="1">
    <source>
        <dbReference type="EMBL" id="KKU80922.1"/>
    </source>
</evidence>
<comment type="caution">
    <text evidence="1">The sequence shown here is derived from an EMBL/GenBank/DDBJ whole genome shotgun (WGS) entry which is preliminary data.</text>
</comment>
<sequence length="214" mass="23030">MEIIYLGHSSFKLRGKSTTLVTDPYGAGIGIKFPKHTSADIVTISHDHDDHNNVQAVEGNPFVVRGPGEYEVKGVGIVGIGVFHDDANGTKRGKNTIYRIEMDGLSIVHLGDLGHGLSSQQVDELDGVDILLVPVGGTYTIGAKQAAEIVAAIDPSVVIPMHYHRNDLDQKTFGSLEPVSVFLKEMGKEGTIPVAKLSVTKDKLPEELQVIVLQ</sequence>
<dbReference type="AlphaFoldDB" id="A0A0G1TGH7"/>